<dbReference type="EMBL" id="JAVHNQ010000006">
    <property type="protein sequence ID" value="KAK6344258.1"/>
    <property type="molecule type" value="Genomic_DNA"/>
</dbReference>
<evidence type="ECO:0000313" key="2">
    <source>
        <dbReference type="EMBL" id="KAK6344258.1"/>
    </source>
</evidence>
<evidence type="ECO:0000256" key="1">
    <source>
        <dbReference type="SAM" id="MobiDB-lite"/>
    </source>
</evidence>
<evidence type="ECO:0008006" key="4">
    <source>
        <dbReference type="Google" id="ProtNLM"/>
    </source>
</evidence>
<reference evidence="2 3" key="1">
    <citation type="submission" date="2019-10" db="EMBL/GenBank/DDBJ databases">
        <authorList>
            <person name="Palmer J.M."/>
        </authorList>
    </citation>
    <scope>NUCLEOTIDE SEQUENCE [LARGE SCALE GENOMIC DNA]</scope>
    <source>
        <strain evidence="2 3">TWF696</strain>
    </source>
</reference>
<evidence type="ECO:0000313" key="3">
    <source>
        <dbReference type="Proteomes" id="UP001375240"/>
    </source>
</evidence>
<dbReference type="Proteomes" id="UP001375240">
    <property type="component" value="Unassembled WGS sequence"/>
</dbReference>
<gene>
    <name evidence="2" type="ORF">TWF696_007900</name>
</gene>
<feature type="compositionally biased region" description="Acidic residues" evidence="1">
    <location>
        <begin position="674"/>
        <end position="697"/>
    </location>
</feature>
<dbReference type="AlphaFoldDB" id="A0AAV9ULI1"/>
<protein>
    <recommendedName>
        <fullName evidence="4">F-box domain-containing protein</fullName>
    </recommendedName>
</protein>
<keyword evidence="3" id="KW-1185">Reference proteome</keyword>
<accession>A0AAV9ULI1</accession>
<feature type="region of interest" description="Disordered" evidence="1">
    <location>
        <begin position="667"/>
        <end position="700"/>
    </location>
</feature>
<feature type="region of interest" description="Disordered" evidence="1">
    <location>
        <begin position="713"/>
        <end position="732"/>
    </location>
</feature>
<comment type="caution">
    <text evidence="2">The sequence shown here is derived from an EMBL/GenBank/DDBJ whole genome shotgun (WGS) entry which is preliminary data.</text>
</comment>
<proteinExistence type="predicted"/>
<organism evidence="2 3">
    <name type="scientific">Orbilia brochopaga</name>
    <dbReference type="NCBI Taxonomy" id="3140254"/>
    <lineage>
        <taxon>Eukaryota</taxon>
        <taxon>Fungi</taxon>
        <taxon>Dikarya</taxon>
        <taxon>Ascomycota</taxon>
        <taxon>Pezizomycotina</taxon>
        <taxon>Orbiliomycetes</taxon>
        <taxon>Orbiliales</taxon>
        <taxon>Orbiliaceae</taxon>
        <taxon>Orbilia</taxon>
    </lineage>
</organism>
<sequence length="732" mass="82753">MASPPTAAFPLADLYLSHPHILTSILYACSPTTFDALRYTCKAIYSMSLDPALLQHHLTTIVDRQREVLATHPYDLWNKPAPTIDSKYDTIHKASSNLWRLRGLLLQELLRMKSSWRIGESRKTVLTLDNYDDESDHDFVSDEDDLRFNGTVHVAIGPVRGDTLAISWSDKRRTRLHTYRFSTARSHGVRPIAGPEHLDISHSFDDKGNYLHSTFTTNGTGRYSHVLLFNDREPPNPLSISISEGQFKRHPALIGEEHRSYYTWHGYRGFMPDKKEVTTTLLRVKFHGRYANEPAFADTSGDVDLAYELQWIEKRKWRVPALNLRDSPNTVLPDHGEEPMHFTLQKDGRCLGTGYAIGMDDQPVTGDGKKKRVWKITEPRRLDQDVSRMGVWRDMRVVFSQDKATLKVKGVVARNLVFRPPTQRFLLTKPSSATKPEDWIRVVISLVLPPTTHGEKRGKLTLATPAPAAYFRKLGLRDPEIPWRDPGMLNYEWEPQITSQAMRSEVAARAAMVVAGRSTDGQPSGPQPMYIRTGCMLHEDMVDAEVLLRVVGYTDDSAVWVWEVTERDVLDCGEQAGTAASANVSPVGRIEVAGRKLGYVEGVRGMATTGDRLVERVILFTWGKEGRVHRGGKMADDGQGIDAGIAELRREDLVRRIEQAREKKEIYRERPDDAEGSSLLEEEVEVVETEEEKDEGSDEKNRWRIVTYSFGDQPGTNGGFTMNSSGALEEQW</sequence>
<name>A0AAV9ULI1_9PEZI</name>